<organism evidence="15 16">
    <name type="scientific">Rubrivivax albus</name>
    <dbReference type="NCBI Taxonomy" id="2499835"/>
    <lineage>
        <taxon>Bacteria</taxon>
        <taxon>Pseudomonadati</taxon>
        <taxon>Pseudomonadota</taxon>
        <taxon>Betaproteobacteria</taxon>
        <taxon>Burkholderiales</taxon>
        <taxon>Sphaerotilaceae</taxon>
        <taxon>Rubrivivax</taxon>
    </lineage>
</organism>
<dbReference type="EC" id="6.2.1.3" evidence="9"/>
<dbReference type="Gene3D" id="3.40.50.12780">
    <property type="entry name" value="N-terminal domain of ligase-like"/>
    <property type="match status" value="1"/>
</dbReference>
<dbReference type="Pfam" id="PF00501">
    <property type="entry name" value="AMP-binding"/>
    <property type="match status" value="1"/>
</dbReference>
<feature type="domain" description="AMP-binding enzyme C-terminal" evidence="14">
    <location>
        <begin position="485"/>
        <end position="559"/>
    </location>
</feature>
<dbReference type="GO" id="GO:0004467">
    <property type="term" value="F:long-chain fatty acid-CoA ligase activity"/>
    <property type="evidence" value="ECO:0007669"/>
    <property type="project" value="UniProtKB-EC"/>
</dbReference>
<comment type="subcellular location">
    <subcellularLocation>
        <location evidence="2">Membrane</location>
        <topology evidence="2">Peripheral membrane protein</topology>
    </subcellularLocation>
</comment>
<keyword evidence="7" id="KW-0460">Magnesium</keyword>
<evidence type="ECO:0000256" key="7">
    <source>
        <dbReference type="ARBA" id="ARBA00022842"/>
    </source>
</evidence>
<evidence type="ECO:0000256" key="4">
    <source>
        <dbReference type="ARBA" id="ARBA00022598"/>
    </source>
</evidence>
<dbReference type="OrthoDB" id="9766486at2"/>
<gene>
    <name evidence="15" type="ORF">ENE75_00320</name>
</gene>
<dbReference type="Pfam" id="PF13193">
    <property type="entry name" value="AMP-binding_C"/>
    <property type="match status" value="1"/>
</dbReference>
<reference evidence="15 16" key="1">
    <citation type="submission" date="2019-01" db="EMBL/GenBank/DDBJ databases">
        <authorList>
            <person name="Chen W.-M."/>
        </authorList>
    </citation>
    <scope>NUCLEOTIDE SEQUENCE [LARGE SCALE GENOMIC DNA]</scope>
    <source>
        <strain evidence="15 16">ICH-3</strain>
    </source>
</reference>
<keyword evidence="6" id="KW-0067">ATP-binding</keyword>
<dbReference type="InterPro" id="IPR045851">
    <property type="entry name" value="AMP-bd_C_sf"/>
</dbReference>
<evidence type="ECO:0000256" key="1">
    <source>
        <dbReference type="ARBA" id="ARBA00001946"/>
    </source>
</evidence>
<accession>A0A3S2TP62</accession>
<dbReference type="GO" id="GO:0016020">
    <property type="term" value="C:membrane"/>
    <property type="evidence" value="ECO:0007669"/>
    <property type="project" value="UniProtKB-SubCell"/>
</dbReference>
<keyword evidence="16" id="KW-1185">Reference proteome</keyword>
<evidence type="ECO:0000259" key="13">
    <source>
        <dbReference type="Pfam" id="PF00501"/>
    </source>
</evidence>
<evidence type="ECO:0000256" key="9">
    <source>
        <dbReference type="ARBA" id="ARBA00026121"/>
    </source>
</evidence>
<comment type="caution">
    <text evidence="15">The sequence shown here is derived from an EMBL/GenBank/DDBJ whole genome shotgun (WGS) entry which is preliminary data.</text>
</comment>
<dbReference type="AlphaFoldDB" id="A0A3S2TP62"/>
<evidence type="ECO:0000256" key="10">
    <source>
        <dbReference type="ARBA" id="ARBA00039545"/>
    </source>
</evidence>
<keyword evidence="5" id="KW-0547">Nucleotide-binding</keyword>
<evidence type="ECO:0000259" key="14">
    <source>
        <dbReference type="Pfam" id="PF13193"/>
    </source>
</evidence>
<evidence type="ECO:0000256" key="5">
    <source>
        <dbReference type="ARBA" id="ARBA00022741"/>
    </source>
</evidence>
<dbReference type="InterPro" id="IPR020845">
    <property type="entry name" value="AMP-binding_CS"/>
</dbReference>
<evidence type="ECO:0000256" key="8">
    <source>
        <dbReference type="ARBA" id="ARBA00023136"/>
    </source>
</evidence>
<evidence type="ECO:0000256" key="3">
    <source>
        <dbReference type="ARBA" id="ARBA00005005"/>
    </source>
</evidence>
<dbReference type="PANTHER" id="PTHR43767">
    <property type="entry name" value="LONG-CHAIN-FATTY-ACID--COA LIGASE"/>
    <property type="match status" value="1"/>
</dbReference>
<dbReference type="CDD" id="cd05936">
    <property type="entry name" value="FC-FACS_FadD_like"/>
    <property type="match status" value="1"/>
</dbReference>
<evidence type="ECO:0000256" key="2">
    <source>
        <dbReference type="ARBA" id="ARBA00004170"/>
    </source>
</evidence>
<sequence>MTDPTSVYDAHPWATQYAGHIPATLDVPLHASVPALAAEAMAQYAGQTAFTTVMPNGMYGSLSFAQVAEMSDAFAVFLREELGLSAGDRVAVQMPNCLSYPVALLGTLKAGCVAVNTNPLYTPTEMAHQFQDSGAKVVVIVDLFADKLEGILAQTGVQHVVVTRVPEFFPPVVGPIVYGVMKYWNRAVPAHGMKVTRLPDALARGRARQGDPKRYWSTLGHGDLALLQYTGGTTGVAKGAMLSHGNLVWNVAQMRAMCASHVEPGQEVVLTALPLYHIFAFTVNFLSMFAAGARNILVPSPRPVQFLQRAFENYPITWVTGVNTLYNALLNEEWFTAFPPRHIKAAGGGGAAMHRAVVERFEQTVGAPLVEGYGLTETSPVVCFQPLNGRRDPDSIGIPAPMTDVRLVDDDGCPVPQGQPGELVVRGPQVMQGYWQRPAETAQVLRGGWLHTGDVAVMDERGTFRIVDRKKDMILVSGFNVYPNEIEDAIARHDKVLESAVIGVPDAKTGEAVQAYVVKRDDSLTEAEVLAHCRSLLTGYKQPAKVVFRDELPKTAVGKILRRDLRQEVLGQSKNANTPPAAPAAPSAPKG</sequence>
<evidence type="ECO:0000256" key="6">
    <source>
        <dbReference type="ARBA" id="ARBA00022840"/>
    </source>
</evidence>
<dbReference type="PROSITE" id="PS00455">
    <property type="entry name" value="AMP_BINDING"/>
    <property type="match status" value="1"/>
</dbReference>
<dbReference type="Gene3D" id="3.30.300.30">
    <property type="match status" value="1"/>
</dbReference>
<evidence type="ECO:0000256" key="12">
    <source>
        <dbReference type="SAM" id="MobiDB-lite"/>
    </source>
</evidence>
<evidence type="ECO:0000256" key="11">
    <source>
        <dbReference type="ARBA" id="ARBA00042773"/>
    </source>
</evidence>
<dbReference type="InterPro" id="IPR000873">
    <property type="entry name" value="AMP-dep_synth/lig_dom"/>
</dbReference>
<feature type="domain" description="AMP-dependent synthetase/ligase" evidence="13">
    <location>
        <begin position="39"/>
        <end position="435"/>
    </location>
</feature>
<comment type="pathway">
    <text evidence="3">Lipid metabolism; fatty acid beta-oxidation.</text>
</comment>
<name>A0A3S2TP62_9BURK</name>
<dbReference type="SUPFAM" id="SSF56801">
    <property type="entry name" value="Acetyl-CoA synthetase-like"/>
    <property type="match status" value="1"/>
</dbReference>
<feature type="region of interest" description="Disordered" evidence="12">
    <location>
        <begin position="568"/>
        <end position="591"/>
    </location>
</feature>
<dbReference type="InterPro" id="IPR042099">
    <property type="entry name" value="ANL_N_sf"/>
</dbReference>
<keyword evidence="8" id="KW-0472">Membrane</keyword>
<comment type="cofactor">
    <cofactor evidence="1">
        <name>Mg(2+)</name>
        <dbReference type="ChEBI" id="CHEBI:18420"/>
    </cofactor>
</comment>
<proteinExistence type="predicted"/>
<keyword evidence="4 15" id="KW-0436">Ligase</keyword>
<dbReference type="RefSeq" id="WP_128194472.1">
    <property type="nucleotide sequence ID" value="NZ_SACT01000001.1"/>
</dbReference>
<dbReference type="Proteomes" id="UP000288178">
    <property type="component" value="Unassembled WGS sequence"/>
</dbReference>
<dbReference type="InterPro" id="IPR025110">
    <property type="entry name" value="AMP-bd_C"/>
</dbReference>
<dbReference type="PANTHER" id="PTHR43767:SF8">
    <property type="entry name" value="LONG-CHAIN-FATTY-ACID--COA LIGASE"/>
    <property type="match status" value="1"/>
</dbReference>
<protein>
    <recommendedName>
        <fullName evidence="10">Long-chain-fatty-acid--CoA ligase</fullName>
        <ecNumber evidence="9">6.2.1.3</ecNumber>
    </recommendedName>
    <alternativeName>
        <fullName evidence="11">Long-chain acyl-CoA synthetase</fullName>
    </alternativeName>
</protein>
<dbReference type="EMBL" id="SACT01000001">
    <property type="protein sequence ID" value="RVT53387.1"/>
    <property type="molecule type" value="Genomic_DNA"/>
</dbReference>
<evidence type="ECO:0000313" key="16">
    <source>
        <dbReference type="Proteomes" id="UP000288178"/>
    </source>
</evidence>
<evidence type="ECO:0000313" key="15">
    <source>
        <dbReference type="EMBL" id="RVT53387.1"/>
    </source>
</evidence>
<dbReference type="GO" id="GO:0005524">
    <property type="term" value="F:ATP binding"/>
    <property type="evidence" value="ECO:0007669"/>
    <property type="project" value="UniProtKB-KW"/>
</dbReference>
<dbReference type="InterPro" id="IPR050237">
    <property type="entry name" value="ATP-dep_AMP-bd_enzyme"/>
</dbReference>
<dbReference type="FunFam" id="3.30.300.30:FF:000006">
    <property type="entry name" value="Long-chain-fatty-acid--CoA ligase FadD"/>
    <property type="match status" value="1"/>
</dbReference>